<dbReference type="GO" id="GO:0008270">
    <property type="term" value="F:zinc ion binding"/>
    <property type="evidence" value="ECO:0007669"/>
    <property type="project" value="InterPro"/>
</dbReference>
<dbReference type="GO" id="GO:0005737">
    <property type="term" value="C:cytoplasm"/>
    <property type="evidence" value="ECO:0007669"/>
    <property type="project" value="TreeGrafter"/>
</dbReference>
<dbReference type="InterPro" id="IPR050610">
    <property type="entry name" value="APOBEC_Cyt_Deaminase"/>
</dbReference>
<dbReference type="Pfam" id="PF18778">
    <property type="entry name" value="NAD1"/>
    <property type="match status" value="1"/>
</dbReference>
<dbReference type="AlphaFoldDB" id="A0AAV7NIX7"/>
<feature type="region of interest" description="Disordered" evidence="3">
    <location>
        <begin position="159"/>
        <end position="233"/>
    </location>
</feature>
<evidence type="ECO:0000256" key="2">
    <source>
        <dbReference type="ARBA" id="ARBA00022801"/>
    </source>
</evidence>
<name>A0AAV7NIX7_PLEWA</name>
<protein>
    <submittedName>
        <fullName evidence="4">Uncharacterized protein</fullName>
    </submittedName>
</protein>
<dbReference type="PANTHER" id="PTHR13857">
    <property type="entry name" value="MRNA EDITING ENZYME"/>
    <property type="match status" value="1"/>
</dbReference>
<evidence type="ECO:0000313" key="4">
    <source>
        <dbReference type="EMBL" id="KAJ1115926.1"/>
    </source>
</evidence>
<keyword evidence="1" id="KW-0479">Metal-binding</keyword>
<evidence type="ECO:0000313" key="5">
    <source>
        <dbReference type="Proteomes" id="UP001066276"/>
    </source>
</evidence>
<dbReference type="EMBL" id="JANPWB010000012">
    <property type="protein sequence ID" value="KAJ1115926.1"/>
    <property type="molecule type" value="Genomic_DNA"/>
</dbReference>
<feature type="compositionally biased region" description="Basic and acidic residues" evidence="3">
    <location>
        <begin position="180"/>
        <end position="189"/>
    </location>
</feature>
<organism evidence="4 5">
    <name type="scientific">Pleurodeles waltl</name>
    <name type="common">Iberian ribbed newt</name>
    <dbReference type="NCBI Taxonomy" id="8319"/>
    <lineage>
        <taxon>Eukaryota</taxon>
        <taxon>Metazoa</taxon>
        <taxon>Chordata</taxon>
        <taxon>Craniata</taxon>
        <taxon>Vertebrata</taxon>
        <taxon>Euteleostomi</taxon>
        <taxon>Amphibia</taxon>
        <taxon>Batrachia</taxon>
        <taxon>Caudata</taxon>
        <taxon>Salamandroidea</taxon>
        <taxon>Salamandridae</taxon>
        <taxon>Pleurodelinae</taxon>
        <taxon>Pleurodeles</taxon>
    </lineage>
</organism>
<dbReference type="PANTHER" id="PTHR13857:SF42">
    <property type="entry name" value="SINGLE-STRANDED DNA CYTOSINE DEAMINASE-LIKE"/>
    <property type="match status" value="1"/>
</dbReference>
<evidence type="ECO:0000256" key="1">
    <source>
        <dbReference type="ARBA" id="ARBA00022723"/>
    </source>
</evidence>
<keyword evidence="5" id="KW-1185">Reference proteome</keyword>
<dbReference type="GO" id="GO:0004126">
    <property type="term" value="F:cytidine deaminase activity"/>
    <property type="evidence" value="ECO:0007669"/>
    <property type="project" value="TreeGrafter"/>
</dbReference>
<gene>
    <name evidence="4" type="ORF">NDU88_004146</name>
</gene>
<dbReference type="Proteomes" id="UP001066276">
    <property type="component" value="Chromosome 8"/>
</dbReference>
<dbReference type="GO" id="GO:0003723">
    <property type="term" value="F:RNA binding"/>
    <property type="evidence" value="ECO:0007669"/>
    <property type="project" value="TreeGrafter"/>
</dbReference>
<accession>A0AAV7NIX7</accession>
<dbReference type="PROSITE" id="PS00903">
    <property type="entry name" value="CYT_DCMP_DEAMINASES_1"/>
    <property type="match status" value="1"/>
</dbReference>
<sequence length="233" mass="27139">MKTENRQLWNLWGFAYNNLQGEHAENLVLKELQQYINVNIPNPREKFKVSFYISYSPCYNCCNEISEFISKNWNKVELDINCAKVYKWNDENIPVGLRKLTENGVSIKIMDKTDYEESFYLFVDPRDSFVPWSGSDLTRNKYTDWLQVQLTERENNCSATNVKETHMQPSGYVKPLPPCDTDHKAENVRNPECTPLAKREDDSGPETPQKPGPARERLQPTAGVKRKLFDSNY</sequence>
<proteinExistence type="predicted"/>
<keyword evidence="2" id="KW-0378">Hydrolase</keyword>
<evidence type="ECO:0000256" key="3">
    <source>
        <dbReference type="SAM" id="MobiDB-lite"/>
    </source>
</evidence>
<dbReference type="GO" id="GO:0016554">
    <property type="term" value="P:cytidine to uridine editing"/>
    <property type="evidence" value="ECO:0007669"/>
    <property type="project" value="TreeGrafter"/>
</dbReference>
<reference evidence="4" key="1">
    <citation type="journal article" date="2022" name="bioRxiv">
        <title>Sequencing and chromosome-scale assembly of the giantPleurodeles waltlgenome.</title>
        <authorList>
            <person name="Brown T."/>
            <person name="Elewa A."/>
            <person name="Iarovenko S."/>
            <person name="Subramanian E."/>
            <person name="Araus A.J."/>
            <person name="Petzold A."/>
            <person name="Susuki M."/>
            <person name="Suzuki K.-i.T."/>
            <person name="Hayashi T."/>
            <person name="Toyoda A."/>
            <person name="Oliveira C."/>
            <person name="Osipova E."/>
            <person name="Leigh N.D."/>
            <person name="Simon A."/>
            <person name="Yun M.H."/>
        </authorList>
    </citation>
    <scope>NUCLEOTIDE SEQUENCE</scope>
    <source>
        <strain evidence="4">20211129_DDA</strain>
        <tissue evidence="4">Liver</tissue>
    </source>
</reference>
<dbReference type="GO" id="GO:0005634">
    <property type="term" value="C:nucleus"/>
    <property type="evidence" value="ECO:0007669"/>
    <property type="project" value="TreeGrafter"/>
</dbReference>
<comment type="caution">
    <text evidence="4">The sequence shown here is derived from an EMBL/GenBank/DDBJ whole genome shotgun (WGS) entry which is preliminary data.</text>
</comment>
<dbReference type="InterPro" id="IPR016192">
    <property type="entry name" value="APOBEC/CMP_deaminase_Zn-bd"/>
</dbReference>
<dbReference type="Gene3D" id="3.40.140.10">
    <property type="entry name" value="Cytidine Deaminase, domain 2"/>
    <property type="match status" value="1"/>
</dbReference>